<dbReference type="InterPro" id="IPR027417">
    <property type="entry name" value="P-loop_NTPase"/>
</dbReference>
<dbReference type="Pfam" id="PF13304">
    <property type="entry name" value="AAA_21"/>
    <property type="match status" value="1"/>
</dbReference>
<sequence>MKLTRLTVHHYRGVAPGTELTPGPALNLILGENGTGRTTLLELLSTVLGSDFSGLIHERFALEYELAFPGMKLHVFARNDTRVPERTDATPRQGAGLLPLRVPTHESGLQPLIEVELLLTSPSTRLVLRADSEGLDCKVDGESAWSRTMHWSLLDRSVWTLLFMTAQYIDAGLKERLKTLLRRTFLLAPQRFDEALGMYERLGAIRYAMEAHDGEIFPLGLMALPSWMPGWLKERVELEPLVDALELRHDALERSFLARFVDMAGMASGRLRVEVLEKRSYDNGGRVGFGGFTFHFVRRDGGEVSQAELGFGQKRLLSLLYYLDVNEDFAILDEPANGLHPRWVEAALGELGGRQVFLASQSPLPLEHAVFTSDEELRASLIHCGPVSHEGQQRIGWAHPTRQLAASLFESHRGGARPLGTLLREQGVW</sequence>
<organism evidence="3 6">
    <name type="scientific">Myxococcus fulvus</name>
    <dbReference type="NCBI Taxonomy" id="33"/>
    <lineage>
        <taxon>Bacteria</taxon>
        <taxon>Pseudomonadati</taxon>
        <taxon>Myxococcota</taxon>
        <taxon>Myxococcia</taxon>
        <taxon>Myxococcales</taxon>
        <taxon>Cystobacterineae</taxon>
        <taxon>Myxococcaceae</taxon>
        <taxon>Myxococcus</taxon>
    </lineage>
</organism>
<evidence type="ECO:0000313" key="5">
    <source>
        <dbReference type="Proteomes" id="UP000183760"/>
    </source>
</evidence>
<reference evidence="3 6" key="2">
    <citation type="submission" date="2019-07" db="EMBL/GenBank/DDBJ databases">
        <title>Whole genome shotgun sequence of Myxococcus fulvus NBRC 100333.</title>
        <authorList>
            <person name="Hosoyama A."/>
            <person name="Uohara A."/>
            <person name="Ohji S."/>
            <person name="Ichikawa N."/>
        </authorList>
    </citation>
    <scope>NUCLEOTIDE SEQUENCE [LARGE SCALE GENOMIC DNA]</scope>
    <source>
        <strain evidence="3 6">NBRC 100333</strain>
    </source>
</reference>
<comment type="caution">
    <text evidence="3">The sequence shown here is derived from an EMBL/GenBank/DDBJ whole genome shotgun (WGS) entry which is preliminary data.</text>
</comment>
<feature type="domain" description="ATPase AAA-type core" evidence="1">
    <location>
        <begin position="253"/>
        <end position="364"/>
    </location>
</feature>
<name>A0A511SVU8_MYXFU</name>
<feature type="domain" description="Rad50/SbcC-type AAA" evidence="2">
    <location>
        <begin position="5"/>
        <end position="54"/>
    </location>
</feature>
<dbReference type="EMBL" id="BJXR01000014">
    <property type="protein sequence ID" value="GEN06011.1"/>
    <property type="molecule type" value="Genomic_DNA"/>
</dbReference>
<dbReference type="STRING" id="1334629.MFUL124B02_35590"/>
<dbReference type="Gene3D" id="3.40.50.300">
    <property type="entry name" value="P-loop containing nucleotide triphosphate hydrolases"/>
    <property type="match status" value="2"/>
</dbReference>
<evidence type="ECO:0000259" key="1">
    <source>
        <dbReference type="Pfam" id="PF13304"/>
    </source>
</evidence>
<gene>
    <name evidence="3" type="ORF">MFU01_10480</name>
    <name evidence="4" type="ORF">SAMN05443572_102871</name>
</gene>
<dbReference type="Pfam" id="PF13476">
    <property type="entry name" value="AAA_23"/>
    <property type="match status" value="1"/>
</dbReference>
<dbReference type="PANTHER" id="PTHR43581">
    <property type="entry name" value="ATP/GTP PHOSPHATASE"/>
    <property type="match status" value="1"/>
</dbReference>
<dbReference type="RefSeq" id="WP_074951188.1">
    <property type="nucleotide sequence ID" value="NZ_BJXR01000014.1"/>
</dbReference>
<evidence type="ECO:0000313" key="4">
    <source>
        <dbReference type="EMBL" id="SET60873.1"/>
    </source>
</evidence>
<dbReference type="InterPro" id="IPR038729">
    <property type="entry name" value="Rad50/SbcC_AAA"/>
</dbReference>
<dbReference type="GO" id="GO:0016887">
    <property type="term" value="F:ATP hydrolysis activity"/>
    <property type="evidence" value="ECO:0007669"/>
    <property type="project" value="InterPro"/>
</dbReference>
<dbReference type="GO" id="GO:0006302">
    <property type="term" value="P:double-strand break repair"/>
    <property type="evidence" value="ECO:0007669"/>
    <property type="project" value="InterPro"/>
</dbReference>
<dbReference type="AlphaFoldDB" id="A0A511SVU8"/>
<dbReference type="InterPro" id="IPR003959">
    <property type="entry name" value="ATPase_AAA_core"/>
</dbReference>
<reference evidence="4 5" key="1">
    <citation type="submission" date="2016-10" db="EMBL/GenBank/DDBJ databases">
        <authorList>
            <person name="Varghese N."/>
            <person name="Submissions S."/>
        </authorList>
    </citation>
    <scope>NUCLEOTIDE SEQUENCE [LARGE SCALE GENOMIC DNA]</scope>
    <source>
        <strain evidence="4 5">DSM 16525</strain>
    </source>
</reference>
<protein>
    <submittedName>
        <fullName evidence="4">AAA domain-containing protein</fullName>
    </submittedName>
</protein>
<dbReference type="Proteomes" id="UP000321514">
    <property type="component" value="Unassembled WGS sequence"/>
</dbReference>
<evidence type="ECO:0000313" key="6">
    <source>
        <dbReference type="Proteomes" id="UP000321514"/>
    </source>
</evidence>
<dbReference type="PANTHER" id="PTHR43581:SF4">
    <property type="entry name" value="ATP_GTP PHOSPHATASE"/>
    <property type="match status" value="1"/>
</dbReference>
<evidence type="ECO:0000259" key="2">
    <source>
        <dbReference type="Pfam" id="PF13476"/>
    </source>
</evidence>
<dbReference type="OrthoDB" id="5525775at2"/>
<dbReference type="SUPFAM" id="SSF52540">
    <property type="entry name" value="P-loop containing nucleoside triphosphate hydrolases"/>
    <property type="match status" value="1"/>
</dbReference>
<dbReference type="GO" id="GO:0005524">
    <property type="term" value="F:ATP binding"/>
    <property type="evidence" value="ECO:0007669"/>
    <property type="project" value="InterPro"/>
</dbReference>
<evidence type="ECO:0000313" key="3">
    <source>
        <dbReference type="EMBL" id="GEN06011.1"/>
    </source>
</evidence>
<dbReference type="InterPro" id="IPR051396">
    <property type="entry name" value="Bact_Antivir_Def_Nuclease"/>
</dbReference>
<proteinExistence type="predicted"/>
<dbReference type="EMBL" id="FOIB01000002">
    <property type="protein sequence ID" value="SET60873.1"/>
    <property type="molecule type" value="Genomic_DNA"/>
</dbReference>
<dbReference type="Proteomes" id="UP000183760">
    <property type="component" value="Unassembled WGS sequence"/>
</dbReference>
<accession>A0A511SVU8</accession>
<keyword evidence="5" id="KW-1185">Reference proteome</keyword>